<organism evidence="5 6">
    <name type="scientific">Sandaracinus amylolyticus</name>
    <dbReference type="NCBI Taxonomy" id="927083"/>
    <lineage>
        <taxon>Bacteria</taxon>
        <taxon>Pseudomonadati</taxon>
        <taxon>Myxococcota</taxon>
        <taxon>Polyangia</taxon>
        <taxon>Polyangiales</taxon>
        <taxon>Sandaracinaceae</taxon>
        <taxon>Sandaracinus</taxon>
    </lineage>
</organism>
<dbReference type="InterPro" id="IPR048666">
    <property type="entry name" value="RedAm-like_C"/>
</dbReference>
<dbReference type="Gene3D" id="1.10.1040.10">
    <property type="entry name" value="N-(1-d-carboxylethyl)-l-norvaline Dehydrogenase, domain 2"/>
    <property type="match status" value="1"/>
</dbReference>
<name>A0A0F6W950_9BACT</name>
<evidence type="ECO:0000313" key="6">
    <source>
        <dbReference type="Proteomes" id="UP000034883"/>
    </source>
</evidence>
<dbReference type="SUPFAM" id="SSF48179">
    <property type="entry name" value="6-phosphogluconate dehydrogenase C-terminal domain-like"/>
    <property type="match status" value="1"/>
</dbReference>
<feature type="transmembrane region" description="Helical" evidence="2">
    <location>
        <begin position="6"/>
        <end position="24"/>
    </location>
</feature>
<keyword evidence="6" id="KW-1185">Reference proteome</keyword>
<keyword evidence="2" id="KW-1133">Transmembrane helix</keyword>
<gene>
    <name evidence="5" type="ORF">DB32_007710</name>
</gene>
<reference evidence="5 6" key="1">
    <citation type="submission" date="2015-03" db="EMBL/GenBank/DDBJ databases">
        <title>Genome assembly of Sandaracinus amylolyticus DSM 53668.</title>
        <authorList>
            <person name="Sharma G."/>
            <person name="Subramanian S."/>
        </authorList>
    </citation>
    <scope>NUCLEOTIDE SEQUENCE [LARGE SCALE GENOMIC DNA]</scope>
    <source>
        <strain evidence="5 6">DSM 53668</strain>
    </source>
</reference>
<proteinExistence type="predicted"/>
<dbReference type="PIRSF" id="PIRSF000103">
    <property type="entry name" value="HIBADH"/>
    <property type="match status" value="1"/>
</dbReference>
<dbReference type="EMBL" id="CP011125">
    <property type="protein sequence ID" value="AKF10561.1"/>
    <property type="molecule type" value="Genomic_DNA"/>
</dbReference>
<dbReference type="OrthoDB" id="9786703at2"/>
<evidence type="ECO:0000313" key="5">
    <source>
        <dbReference type="EMBL" id="AKF10561.1"/>
    </source>
</evidence>
<feature type="domain" description="6-phosphogluconate dehydrogenase NADP-binding" evidence="3">
    <location>
        <begin position="6"/>
        <end position="160"/>
    </location>
</feature>
<keyword evidence="1" id="KW-0560">Oxidoreductase</keyword>
<dbReference type="GO" id="GO:0016491">
    <property type="term" value="F:oxidoreductase activity"/>
    <property type="evidence" value="ECO:0007669"/>
    <property type="project" value="UniProtKB-KW"/>
</dbReference>
<dbReference type="Pfam" id="PF21761">
    <property type="entry name" value="RedAm-like_C"/>
    <property type="match status" value="1"/>
</dbReference>
<dbReference type="STRING" id="927083.DB32_007710"/>
<dbReference type="PANTHER" id="PTHR43580">
    <property type="entry name" value="OXIDOREDUCTASE GLYR1-RELATED"/>
    <property type="match status" value="1"/>
</dbReference>
<dbReference type="PANTHER" id="PTHR43580:SF2">
    <property type="entry name" value="CYTOKINE-LIKE NUCLEAR FACTOR N-PAC"/>
    <property type="match status" value="1"/>
</dbReference>
<protein>
    <submittedName>
        <fullName evidence="5">3-hydroxyisobutyrate dehydrogenase</fullName>
    </submittedName>
</protein>
<keyword evidence="2" id="KW-0812">Transmembrane</keyword>
<dbReference type="Gene3D" id="3.40.50.720">
    <property type="entry name" value="NAD(P)-binding Rossmann-like Domain"/>
    <property type="match status" value="1"/>
</dbReference>
<dbReference type="InterPro" id="IPR051265">
    <property type="entry name" value="HIBADH-related_NP60_sf"/>
</dbReference>
<dbReference type="InterPro" id="IPR015815">
    <property type="entry name" value="HIBADH-related"/>
</dbReference>
<dbReference type="InterPro" id="IPR036291">
    <property type="entry name" value="NAD(P)-bd_dom_sf"/>
</dbReference>
<dbReference type="GO" id="GO:0050661">
    <property type="term" value="F:NADP binding"/>
    <property type="evidence" value="ECO:0007669"/>
    <property type="project" value="InterPro"/>
</dbReference>
<dbReference type="Pfam" id="PF03446">
    <property type="entry name" value="NAD_binding_2"/>
    <property type="match status" value="1"/>
</dbReference>
<dbReference type="Proteomes" id="UP000034883">
    <property type="component" value="Chromosome"/>
</dbReference>
<sequence length="287" mass="29702">MQTSDVTVVGLGAMGVTIAGLFRANGMRVTVWNRSATRVAEEVARGALAAPDVASAFAASPVIVMCVSNDDAVDTILAAPGATLAGRTLIQLTTISPESARRGARWAREHDGHFLAGAIQAAPSQMGHPDTPVLVSGDRATWDAQRALLETLAGGLVYLGDDPAAAATMDLATLSWVYGAMIGFVHGATIAQKEGLDVATYGRIVRDIGPSFGAFFQHEGAVIQSGDFTVSESPLRISVDATARLLETARASGLSTEFPALAAGIFARAARAGLADREAAAIIEVMR</sequence>
<dbReference type="KEGG" id="samy:DB32_007710"/>
<dbReference type="AlphaFoldDB" id="A0A0F6W950"/>
<evidence type="ECO:0000259" key="4">
    <source>
        <dbReference type="Pfam" id="PF21761"/>
    </source>
</evidence>
<accession>A0A0F6W950</accession>
<keyword evidence="2" id="KW-0472">Membrane</keyword>
<evidence type="ECO:0000259" key="3">
    <source>
        <dbReference type="Pfam" id="PF03446"/>
    </source>
</evidence>
<feature type="domain" description="NADPH-dependent reductive aminase-like C-terminal" evidence="4">
    <location>
        <begin position="162"/>
        <end position="287"/>
    </location>
</feature>
<dbReference type="InterPro" id="IPR008927">
    <property type="entry name" value="6-PGluconate_DH-like_C_sf"/>
</dbReference>
<dbReference type="SUPFAM" id="SSF51735">
    <property type="entry name" value="NAD(P)-binding Rossmann-fold domains"/>
    <property type="match status" value="1"/>
</dbReference>
<dbReference type="InterPro" id="IPR013328">
    <property type="entry name" value="6PGD_dom2"/>
</dbReference>
<evidence type="ECO:0000256" key="1">
    <source>
        <dbReference type="ARBA" id="ARBA00023002"/>
    </source>
</evidence>
<dbReference type="InterPro" id="IPR006115">
    <property type="entry name" value="6PGDH_NADP-bd"/>
</dbReference>
<evidence type="ECO:0000256" key="2">
    <source>
        <dbReference type="SAM" id="Phobius"/>
    </source>
</evidence>